<organism evidence="1 2">
    <name type="scientific">Halanaerobium congolense</name>
    <dbReference type="NCBI Taxonomy" id="54121"/>
    <lineage>
        <taxon>Bacteria</taxon>
        <taxon>Bacillati</taxon>
        <taxon>Bacillota</taxon>
        <taxon>Clostridia</taxon>
        <taxon>Halanaerobiales</taxon>
        <taxon>Halanaerobiaceae</taxon>
        <taxon>Halanaerobium</taxon>
    </lineage>
</organism>
<sequence>MHNIFITGSEYHCNMVKKILSDNPEINFTDDLKSADILYVIFGPGISKETLKYWILTNKPILIHWIGKDTFFLEGDRKYDIFSKGYYTNKLKKIILNARYLFNNVKFISSAPWLAKRVNKLTNKDTDYLVLTSIDKNKLLTPRKKRKYDFISYIPINDFELYYGNEFLSIIENNPKREFCIVCPDLHNLEDWPYKKYSNLKIQTRTTQKGFYECLNNSKSFIRLKNGGDAIALSVLEALAHGCNVVWNLDFKFCSYETRESFKHNYQKYFVNDFEINYSAIKFIKENYDITAWQKDFISLVNKILK</sequence>
<proteinExistence type="predicted"/>
<reference evidence="1 2" key="1">
    <citation type="submission" date="2016-10" db="EMBL/GenBank/DDBJ databases">
        <authorList>
            <person name="de Groot N.N."/>
        </authorList>
    </citation>
    <scope>NUCLEOTIDE SEQUENCE [LARGE SCALE GENOMIC DNA]</scope>
    <source>
        <strain evidence="1 2">WG7</strain>
    </source>
</reference>
<dbReference type="EMBL" id="FNEH01000028">
    <property type="protein sequence ID" value="SDJ11461.1"/>
    <property type="molecule type" value="Genomic_DNA"/>
</dbReference>
<gene>
    <name evidence="1" type="ORF">SAMN04515654_12829</name>
</gene>
<evidence type="ECO:0000313" key="1">
    <source>
        <dbReference type="EMBL" id="SDJ11461.1"/>
    </source>
</evidence>
<evidence type="ECO:0000313" key="2">
    <source>
        <dbReference type="Proteomes" id="UP000198945"/>
    </source>
</evidence>
<dbReference type="RefSeq" id="WP_089717324.1">
    <property type="nucleotide sequence ID" value="NZ_FNEH01000028.1"/>
</dbReference>
<protein>
    <submittedName>
        <fullName evidence="1">Uncharacterized protein</fullName>
    </submittedName>
</protein>
<dbReference type="Proteomes" id="UP000198945">
    <property type="component" value="Unassembled WGS sequence"/>
</dbReference>
<accession>A0A1G8R3B6</accession>
<dbReference type="AlphaFoldDB" id="A0A1G8R3B6"/>
<name>A0A1G8R3B6_9FIRM</name>